<dbReference type="AlphaFoldDB" id="A0A2S1FXE6"/>
<dbReference type="RefSeq" id="YP_009488590.1">
    <property type="nucleotide sequence ID" value="NC_037841.1"/>
</dbReference>
<organism evidence="2">
    <name type="scientific">Grateloupia filicina</name>
    <dbReference type="NCBI Taxonomy" id="31455"/>
    <lineage>
        <taxon>Eukaryota</taxon>
        <taxon>Rhodophyta</taxon>
        <taxon>Florideophyceae</taxon>
        <taxon>Rhodymeniophycidae</taxon>
        <taxon>Halymeniales</taxon>
        <taxon>Halymeniaceae</taxon>
        <taxon>Grateloupia</taxon>
    </lineage>
</organism>
<keyword evidence="1" id="KW-1133">Transmembrane helix</keyword>
<sequence>MLRYYQFKYEFLNILYLYLMKKITPSHVWKTIKNIVVFLSFILFTLLLWFSINEKKNKAIHFL</sequence>
<keyword evidence="1" id="KW-0472">Membrane</keyword>
<name>A0A2S1FXE6_9FLOR</name>
<proteinExistence type="predicted"/>
<feature type="transmembrane region" description="Helical" evidence="1">
    <location>
        <begin position="35"/>
        <end position="52"/>
    </location>
</feature>
<protein>
    <submittedName>
        <fullName evidence="2">Uncharacterized protein</fullName>
    </submittedName>
</protein>
<keyword evidence="2" id="KW-0934">Plastid</keyword>
<geneLocation type="chloroplast" evidence="2"/>
<accession>A0A2S1FXE6</accession>
<evidence type="ECO:0000256" key="1">
    <source>
        <dbReference type="SAM" id="Phobius"/>
    </source>
</evidence>
<dbReference type="EMBL" id="MG598531">
    <property type="protein sequence ID" value="AWD77442.1"/>
    <property type="molecule type" value="Genomic_DNA"/>
</dbReference>
<reference evidence="2" key="1">
    <citation type="submission" date="2017-12" db="EMBL/GenBank/DDBJ databases">
        <title>Complete Sequences of the chloroplast DNA of the Grateloupia filicina.</title>
        <authorList>
            <person name="Liu T."/>
            <person name="Liu C."/>
            <person name="Li Y."/>
        </authorList>
    </citation>
    <scope>NUCLEOTIDE SEQUENCE</scope>
</reference>
<keyword evidence="1" id="KW-0812">Transmembrane</keyword>
<keyword evidence="2" id="KW-0150">Chloroplast</keyword>
<dbReference type="GeneID" id="36944924"/>
<gene>
    <name evidence="2" type="primary">orf63</name>
    <name evidence="2" type="ORF">Grafi_p020</name>
</gene>
<evidence type="ECO:0000313" key="2">
    <source>
        <dbReference type="EMBL" id="AWD77442.1"/>
    </source>
</evidence>